<evidence type="ECO:0000256" key="4">
    <source>
        <dbReference type="RuleBase" id="RU003704"/>
    </source>
</evidence>
<dbReference type="OrthoDB" id="7946249at2"/>
<dbReference type="InterPro" id="IPR011611">
    <property type="entry name" value="PfkB_dom"/>
</dbReference>
<dbReference type="Proteomes" id="UP000198589">
    <property type="component" value="Unassembled WGS sequence"/>
</dbReference>
<dbReference type="PROSITE" id="PS00584">
    <property type="entry name" value="PFKB_KINASES_2"/>
    <property type="match status" value="1"/>
</dbReference>
<dbReference type="InterPro" id="IPR002139">
    <property type="entry name" value="Ribo/fructo_kinase"/>
</dbReference>
<dbReference type="GO" id="GO:0016301">
    <property type="term" value="F:kinase activity"/>
    <property type="evidence" value="ECO:0007669"/>
    <property type="project" value="UniProtKB-KW"/>
</dbReference>
<dbReference type="Gene3D" id="3.40.1190.20">
    <property type="match status" value="1"/>
</dbReference>
<dbReference type="RefSeq" id="WP_092201201.1">
    <property type="nucleotide sequence ID" value="NZ_FOND01000013.1"/>
</dbReference>
<reference evidence="7" key="1">
    <citation type="submission" date="2016-10" db="EMBL/GenBank/DDBJ databases">
        <authorList>
            <person name="Varghese N."/>
            <person name="Submissions S."/>
        </authorList>
    </citation>
    <scope>NUCLEOTIDE SEQUENCE [LARGE SCALE GENOMIC DNA]</scope>
    <source>
        <strain evidence="7">DSM 46838</strain>
    </source>
</reference>
<evidence type="ECO:0000256" key="2">
    <source>
        <dbReference type="ARBA" id="ARBA00022679"/>
    </source>
</evidence>
<dbReference type="SUPFAM" id="SSF53613">
    <property type="entry name" value="Ribokinase-like"/>
    <property type="match status" value="1"/>
</dbReference>
<proteinExistence type="inferred from homology"/>
<evidence type="ECO:0000256" key="1">
    <source>
        <dbReference type="ARBA" id="ARBA00010688"/>
    </source>
</evidence>
<keyword evidence="3 4" id="KW-0418">Kinase</keyword>
<evidence type="ECO:0000313" key="6">
    <source>
        <dbReference type="EMBL" id="SFF42490.1"/>
    </source>
</evidence>
<dbReference type="STRING" id="1798228.SAMN05216574_113101"/>
<keyword evidence="2 4" id="KW-0808">Transferase</keyword>
<dbReference type="PANTHER" id="PTHR10584:SF167">
    <property type="entry name" value="PFKB DOMAIN PROTEIN"/>
    <property type="match status" value="1"/>
</dbReference>
<evidence type="ECO:0000313" key="7">
    <source>
        <dbReference type="Proteomes" id="UP000198589"/>
    </source>
</evidence>
<dbReference type="PROSITE" id="PS00583">
    <property type="entry name" value="PFKB_KINASES_1"/>
    <property type="match status" value="1"/>
</dbReference>
<dbReference type="AlphaFoldDB" id="A0A1I2ILD3"/>
<comment type="similarity">
    <text evidence="1 4">Belongs to the carbohydrate kinase PfkB family.</text>
</comment>
<keyword evidence="7" id="KW-1185">Reference proteome</keyword>
<protein>
    <submittedName>
        <fullName evidence="6">Sugar or nucleoside kinase, ribokinase family</fullName>
    </submittedName>
</protein>
<accession>A0A1I2ILD3</accession>
<dbReference type="PANTHER" id="PTHR10584">
    <property type="entry name" value="SUGAR KINASE"/>
    <property type="match status" value="1"/>
</dbReference>
<organism evidence="6 7">
    <name type="scientific">Blastococcus tunisiensis</name>
    <dbReference type="NCBI Taxonomy" id="1798228"/>
    <lineage>
        <taxon>Bacteria</taxon>
        <taxon>Bacillati</taxon>
        <taxon>Actinomycetota</taxon>
        <taxon>Actinomycetes</taxon>
        <taxon>Geodermatophilales</taxon>
        <taxon>Geodermatophilaceae</taxon>
        <taxon>Blastococcus</taxon>
    </lineage>
</organism>
<dbReference type="InterPro" id="IPR002173">
    <property type="entry name" value="Carboh/pur_kinase_PfkB_CS"/>
</dbReference>
<evidence type="ECO:0000256" key="3">
    <source>
        <dbReference type="ARBA" id="ARBA00022777"/>
    </source>
</evidence>
<feature type="domain" description="Carbohydrate kinase PfkB" evidence="5">
    <location>
        <begin position="9"/>
        <end position="296"/>
    </location>
</feature>
<dbReference type="GO" id="GO:0006796">
    <property type="term" value="P:phosphate-containing compound metabolic process"/>
    <property type="evidence" value="ECO:0007669"/>
    <property type="project" value="UniProtKB-ARBA"/>
</dbReference>
<name>A0A1I2ILD3_9ACTN</name>
<dbReference type="InterPro" id="IPR029056">
    <property type="entry name" value="Ribokinase-like"/>
</dbReference>
<dbReference type="Pfam" id="PF00294">
    <property type="entry name" value="PfkB"/>
    <property type="match status" value="1"/>
</dbReference>
<evidence type="ECO:0000259" key="5">
    <source>
        <dbReference type="Pfam" id="PF00294"/>
    </source>
</evidence>
<gene>
    <name evidence="6" type="ORF">SAMN05216574_113101</name>
</gene>
<dbReference type="PRINTS" id="PR00990">
    <property type="entry name" value="RIBOKINASE"/>
</dbReference>
<sequence>MIDSRQRPRVVVVGDVATDVVVVLSGEPAPGSDRPAAIRTRGGGAGANVAAHLARLGAGTTLVGCVGDDAPGTGLAAELAAVGVELRLRTVPGTPTGTIVSLVEPGGQRSMLADRGANLRLRPADVPHPAPGEHLHLSGYTLLDPGPRAAGLAALEAAADAGCTVSLDPASTGPLAGYGVDRFLADTARATMLLPNADEARLLTGCGDPGDAARALAARHRIVAVSLGADGALWASGDVLVHRPTHPADVVDTTGAGDAFAAGLLAAWLRSPDDSPASLLDAGLALAAEVVRRPGAR</sequence>
<dbReference type="EMBL" id="FOND01000013">
    <property type="protein sequence ID" value="SFF42490.1"/>
    <property type="molecule type" value="Genomic_DNA"/>
</dbReference>